<dbReference type="PANTHER" id="PTHR35005">
    <property type="entry name" value="3-DEHYDRO-SCYLLO-INOSOSE HYDROLASE"/>
    <property type="match status" value="1"/>
</dbReference>
<evidence type="ECO:0000256" key="5">
    <source>
        <dbReference type="ARBA" id="ARBA00024029"/>
    </source>
</evidence>
<dbReference type="OrthoDB" id="9801445at2"/>
<reference evidence="6 7" key="1">
    <citation type="submission" date="2019-02" db="EMBL/GenBank/DDBJ databases">
        <title>Deep-cultivation of Planctomycetes and their phenomic and genomic characterization uncovers novel biology.</title>
        <authorList>
            <person name="Wiegand S."/>
            <person name="Jogler M."/>
            <person name="Boedeker C."/>
            <person name="Pinto D."/>
            <person name="Vollmers J."/>
            <person name="Rivas-Marin E."/>
            <person name="Kohn T."/>
            <person name="Peeters S.H."/>
            <person name="Heuer A."/>
            <person name="Rast P."/>
            <person name="Oberbeckmann S."/>
            <person name="Bunk B."/>
            <person name="Jeske O."/>
            <person name="Meyerdierks A."/>
            <person name="Storesund J.E."/>
            <person name="Kallscheuer N."/>
            <person name="Luecker S."/>
            <person name="Lage O.M."/>
            <person name="Pohl T."/>
            <person name="Merkel B.J."/>
            <person name="Hornburger P."/>
            <person name="Mueller R.-W."/>
            <person name="Bruemmer F."/>
            <person name="Labrenz M."/>
            <person name="Spormann A.M."/>
            <person name="Op den Camp H."/>
            <person name="Overmann J."/>
            <person name="Amann R."/>
            <person name="Jetten M.S.M."/>
            <person name="Mascher T."/>
            <person name="Medema M.H."/>
            <person name="Devos D.P."/>
            <person name="Kaster A.-K."/>
            <person name="Ovreas L."/>
            <person name="Rohde M."/>
            <person name="Galperin M.Y."/>
            <person name="Jogler C."/>
        </authorList>
    </citation>
    <scope>NUCLEOTIDE SEQUENCE [LARGE SCALE GENOMIC DNA]</scope>
    <source>
        <strain evidence="6 7">I41</strain>
    </source>
</reference>
<dbReference type="AlphaFoldDB" id="A0A517U4P5"/>
<evidence type="ECO:0000256" key="4">
    <source>
        <dbReference type="ARBA" id="ARBA00022833"/>
    </source>
</evidence>
<keyword evidence="4" id="KW-0862">Zinc</keyword>
<evidence type="ECO:0000256" key="3">
    <source>
        <dbReference type="ARBA" id="ARBA00022801"/>
    </source>
</evidence>
<dbReference type="Pfam" id="PF02633">
    <property type="entry name" value="Creatininase"/>
    <property type="match status" value="1"/>
</dbReference>
<dbReference type="Gene3D" id="3.40.50.10310">
    <property type="entry name" value="Creatininase"/>
    <property type="match status" value="1"/>
</dbReference>
<evidence type="ECO:0000313" key="6">
    <source>
        <dbReference type="EMBL" id="QDT75603.1"/>
    </source>
</evidence>
<proteinExistence type="inferred from homology"/>
<accession>A0A517U4P5</accession>
<dbReference type="GO" id="GO:0016811">
    <property type="term" value="F:hydrolase activity, acting on carbon-nitrogen (but not peptide) bonds, in linear amides"/>
    <property type="evidence" value="ECO:0007669"/>
    <property type="project" value="TreeGrafter"/>
</dbReference>
<evidence type="ECO:0000256" key="1">
    <source>
        <dbReference type="ARBA" id="ARBA00001947"/>
    </source>
</evidence>
<dbReference type="GO" id="GO:0009231">
    <property type="term" value="P:riboflavin biosynthetic process"/>
    <property type="evidence" value="ECO:0007669"/>
    <property type="project" value="TreeGrafter"/>
</dbReference>
<dbReference type="GO" id="GO:0047789">
    <property type="term" value="F:creatininase activity"/>
    <property type="evidence" value="ECO:0007669"/>
    <property type="project" value="UniProtKB-EC"/>
</dbReference>
<dbReference type="InterPro" id="IPR003785">
    <property type="entry name" value="Creatininase/forma_Hydrolase"/>
</dbReference>
<gene>
    <name evidence="6" type="primary">crnA_2</name>
    <name evidence="6" type="ORF">I41_48150</name>
</gene>
<keyword evidence="7" id="KW-1185">Reference proteome</keyword>
<keyword evidence="3 6" id="KW-0378">Hydrolase</keyword>
<comment type="similarity">
    <text evidence="5">Belongs to the creatininase superfamily.</text>
</comment>
<comment type="cofactor">
    <cofactor evidence="1">
        <name>Zn(2+)</name>
        <dbReference type="ChEBI" id="CHEBI:29105"/>
    </cofactor>
</comment>
<sequence>MIWQELTSPDFRAIDRATPVVLPVAAIEQHGPHLPLATDRMIAEHFVAELNQRLGAGVLTLPTVAVGCSDHHMDFAGSLTLAQETFIAVCLQSLDAARRHGFRNFLVLNAHGGNQGACQVLLERFGADHPDCQIAAATWWRAAGEALVPLNETGPGGVGHACEFETSLMLLIAPQLVRMEAIKPRGNVPTFDWAEGDLLRSPRVALFRTMKQMTPHGAYGDPANANAAKGKQITEIVCAALSIVLRDLTK</sequence>
<dbReference type="Proteomes" id="UP000317909">
    <property type="component" value="Chromosome"/>
</dbReference>
<protein>
    <submittedName>
        <fullName evidence="6">Creatinine amidohydrolase</fullName>
        <ecNumber evidence="6">3.5.2.10</ecNumber>
    </submittedName>
</protein>
<dbReference type="SUPFAM" id="SSF102215">
    <property type="entry name" value="Creatininase"/>
    <property type="match status" value="1"/>
</dbReference>
<dbReference type="PANTHER" id="PTHR35005:SF1">
    <property type="entry name" value="2-AMINO-5-FORMYLAMINO-6-RIBOSYLAMINOPYRIMIDIN-4(3H)-ONE 5'-MONOPHOSPHATE DEFORMYLASE"/>
    <property type="match status" value="1"/>
</dbReference>
<dbReference type="RefSeq" id="WP_145435326.1">
    <property type="nucleotide sequence ID" value="NZ_CP036339.1"/>
</dbReference>
<keyword evidence="2" id="KW-0479">Metal-binding</keyword>
<organism evidence="6 7">
    <name type="scientific">Lacipirellula limnantheis</name>
    <dbReference type="NCBI Taxonomy" id="2528024"/>
    <lineage>
        <taxon>Bacteria</taxon>
        <taxon>Pseudomonadati</taxon>
        <taxon>Planctomycetota</taxon>
        <taxon>Planctomycetia</taxon>
        <taxon>Pirellulales</taxon>
        <taxon>Lacipirellulaceae</taxon>
        <taxon>Lacipirellula</taxon>
    </lineage>
</organism>
<evidence type="ECO:0000256" key="2">
    <source>
        <dbReference type="ARBA" id="ARBA00022723"/>
    </source>
</evidence>
<dbReference type="InterPro" id="IPR024087">
    <property type="entry name" value="Creatininase-like_sf"/>
</dbReference>
<dbReference type="GO" id="GO:0046872">
    <property type="term" value="F:metal ion binding"/>
    <property type="evidence" value="ECO:0007669"/>
    <property type="project" value="UniProtKB-KW"/>
</dbReference>
<name>A0A517U4P5_9BACT</name>
<dbReference type="EMBL" id="CP036339">
    <property type="protein sequence ID" value="QDT75603.1"/>
    <property type="molecule type" value="Genomic_DNA"/>
</dbReference>
<dbReference type="EC" id="3.5.2.10" evidence="6"/>
<dbReference type="KEGG" id="llh:I41_48150"/>
<evidence type="ECO:0000313" key="7">
    <source>
        <dbReference type="Proteomes" id="UP000317909"/>
    </source>
</evidence>